<evidence type="ECO:0000313" key="4">
    <source>
        <dbReference type="EMBL" id="RMI87585.1"/>
    </source>
</evidence>
<keyword evidence="3" id="KW-1133">Transmembrane helix</keyword>
<reference evidence="5" key="1">
    <citation type="submission" date="2016-11" db="EMBL/GenBank/DDBJ databases">
        <title>Genome sequence of Candidatus Phytoplasma solani strain SA-1.</title>
        <authorList>
            <person name="Haryono M."/>
            <person name="Samarzija I."/>
            <person name="Seruga Music M."/>
            <person name="Hogenhout S."/>
            <person name="Kuo C.-H."/>
        </authorList>
    </citation>
    <scope>NUCLEOTIDE SEQUENCE [LARGE SCALE GENOMIC DNA]</scope>
    <source>
        <strain evidence="5">SA-1</strain>
    </source>
</reference>
<dbReference type="EMBL" id="MPBG01000016">
    <property type="protein sequence ID" value="RMI87585.1"/>
    <property type="molecule type" value="Genomic_DNA"/>
</dbReference>
<keyword evidence="1" id="KW-0175">Coiled coil</keyword>
<dbReference type="Gene3D" id="1.10.287.1490">
    <property type="match status" value="1"/>
</dbReference>
<evidence type="ECO:0000313" key="5">
    <source>
        <dbReference type="Proteomes" id="UP000283896"/>
    </source>
</evidence>
<dbReference type="AlphaFoldDB" id="A0A421NUA0"/>
<feature type="coiled-coil region" evidence="1">
    <location>
        <begin position="143"/>
        <end position="208"/>
    </location>
</feature>
<protein>
    <submittedName>
        <fullName evidence="4">Uncharacterized protein</fullName>
    </submittedName>
</protein>
<evidence type="ECO:0000256" key="2">
    <source>
        <dbReference type="SAM" id="MobiDB-lite"/>
    </source>
</evidence>
<dbReference type="RefSeq" id="WP_122225678.1">
    <property type="nucleotide sequence ID" value="NZ_MPBG01000016.1"/>
</dbReference>
<sequence>MKNIIGKIISIIVILIVILLVGGYLWSKYDFWKEMKWYDEEKDKTEKNIAKVEQLKDDAKELLENKKQELASKEQELKDKEKEKEDLKKEDKDLEDKDKELASKLDKNQKIIDDPKTTPKVKEEKINENIDIRNQKAIIAKRRRAIAEKLVEIDARIDELKNEIAMIKEEIIELEAYITQLENTLLQMRTYLRQLEICQEEIRERENRPWYDNFARNTVRGVLNLITLGSTPEAINEALGTGAIKRPTNGIACTPEQLTAQMQHIQEKRNQKSTLNKDVRTNKSKLVNNQTTKKKLNNLNIN</sequence>
<proteinExistence type="predicted"/>
<evidence type="ECO:0000256" key="3">
    <source>
        <dbReference type="SAM" id="Phobius"/>
    </source>
</evidence>
<organism evidence="4 5">
    <name type="scientific">Candidatus Phytoplasma solani</name>
    <dbReference type="NCBI Taxonomy" id="69896"/>
    <lineage>
        <taxon>Bacteria</taxon>
        <taxon>Bacillati</taxon>
        <taxon>Mycoplasmatota</taxon>
        <taxon>Mollicutes</taxon>
        <taxon>Acholeplasmatales</taxon>
        <taxon>Acholeplasmataceae</taxon>
        <taxon>Candidatus Phytoplasma</taxon>
        <taxon>16SrXII (Stolbur group)</taxon>
    </lineage>
</organism>
<keyword evidence="3" id="KW-0472">Membrane</keyword>
<gene>
    <name evidence="4" type="ORF">PSSA1_v1c7030</name>
</gene>
<comment type="caution">
    <text evidence="4">The sequence shown here is derived from an EMBL/GenBank/DDBJ whole genome shotgun (WGS) entry which is preliminary data.</text>
</comment>
<keyword evidence="5" id="KW-1185">Reference proteome</keyword>
<keyword evidence="3" id="KW-0812">Transmembrane</keyword>
<dbReference type="Proteomes" id="UP000283896">
    <property type="component" value="Unassembled WGS sequence"/>
</dbReference>
<accession>A0A421NUA0</accession>
<evidence type="ECO:0000256" key="1">
    <source>
        <dbReference type="SAM" id="Coils"/>
    </source>
</evidence>
<name>A0A421NUA0_9MOLU</name>
<feature type="transmembrane region" description="Helical" evidence="3">
    <location>
        <begin position="6"/>
        <end position="26"/>
    </location>
</feature>
<feature type="region of interest" description="Disordered" evidence="2">
    <location>
        <begin position="68"/>
        <end position="95"/>
    </location>
</feature>